<name>A0A0G1XXW3_9BACT</name>
<evidence type="ECO:0000313" key="1">
    <source>
        <dbReference type="EMBL" id="KKU99095.1"/>
    </source>
</evidence>
<proteinExistence type="predicted"/>
<dbReference type="EMBL" id="LCPO01000006">
    <property type="protein sequence ID" value="KKU99095.1"/>
    <property type="molecule type" value="Genomic_DNA"/>
</dbReference>
<organism evidence="1 2">
    <name type="scientific">Candidatus Jorgensenbacteria bacterium GW2011_GWC1_48_8</name>
    <dbReference type="NCBI Taxonomy" id="1618666"/>
    <lineage>
        <taxon>Bacteria</taxon>
        <taxon>Candidatus Joergenseniibacteriota</taxon>
    </lineage>
</organism>
<reference evidence="1 2" key="1">
    <citation type="journal article" date="2015" name="Nature">
        <title>rRNA introns, odd ribosomes, and small enigmatic genomes across a large radiation of phyla.</title>
        <authorList>
            <person name="Brown C.T."/>
            <person name="Hug L.A."/>
            <person name="Thomas B.C."/>
            <person name="Sharon I."/>
            <person name="Castelle C.J."/>
            <person name="Singh A."/>
            <person name="Wilkins M.J."/>
            <person name="Williams K.H."/>
            <person name="Banfield J.F."/>
        </authorList>
    </citation>
    <scope>NUCLEOTIDE SEQUENCE [LARGE SCALE GENOMIC DNA]</scope>
</reference>
<gene>
    <name evidence="1" type="ORF">UY32_C0006G0011</name>
</gene>
<accession>A0A0G1XXW3</accession>
<sequence length="169" mass="20052">MSLLKTMSPREQERIQHERLVNRDFPWLWAVRSEWDFPAQEMTVQYAGKYNPLLKAFLAYNDSILKEIWVRVEVKHPRGKDYTGYSFSAVRKVDEPRDRSWAEAILCRVPYGGVTHLAILSYRHHQDGTEDRSRRQVTVYRPMKPEMTLDAFLLEAVEEAEKNKPRAWK</sequence>
<protein>
    <submittedName>
        <fullName evidence="1">Uncharacterized protein</fullName>
    </submittedName>
</protein>
<evidence type="ECO:0000313" key="2">
    <source>
        <dbReference type="Proteomes" id="UP000034600"/>
    </source>
</evidence>
<dbReference type="AlphaFoldDB" id="A0A0G1XXW3"/>
<comment type="caution">
    <text evidence="1">The sequence shown here is derived from an EMBL/GenBank/DDBJ whole genome shotgun (WGS) entry which is preliminary data.</text>
</comment>
<dbReference type="Proteomes" id="UP000034600">
    <property type="component" value="Unassembled WGS sequence"/>
</dbReference>